<organism evidence="2">
    <name type="scientific">Asotana magnifica</name>
    <dbReference type="NCBI Taxonomy" id="2528170"/>
    <lineage>
        <taxon>Eukaryota</taxon>
        <taxon>Metazoa</taxon>
        <taxon>Ecdysozoa</taxon>
        <taxon>Arthropoda</taxon>
        <taxon>Crustacea</taxon>
        <taxon>Multicrustacea</taxon>
        <taxon>Malacostraca</taxon>
        <taxon>Eumalacostraca</taxon>
        <taxon>Peracarida</taxon>
        <taxon>Isopoda</taxon>
        <taxon>Cymothoidae</taxon>
        <taxon>Asotana</taxon>
    </lineage>
</organism>
<dbReference type="AlphaFoldDB" id="A0A4P8DND2"/>
<accession>A0A4P8DND2</accession>
<gene>
    <name evidence="2" type="primary">atp8</name>
</gene>
<keyword evidence="2" id="KW-0496">Mitochondrion</keyword>
<keyword evidence="1" id="KW-0472">Membrane</keyword>
<feature type="transmembrane region" description="Helical" evidence="1">
    <location>
        <begin position="6"/>
        <end position="30"/>
    </location>
</feature>
<reference evidence="2" key="1">
    <citation type="submission" date="2019-04" db="EMBL/GenBank/DDBJ databases">
        <title>The complete mitogenome of Asotana magnifica.</title>
        <authorList>
            <person name="Zou H."/>
            <person name="Jakovlic I."/>
            <person name="Zhang D."/>
            <person name="Hua C.-J."/>
        </authorList>
    </citation>
    <scope>NUCLEOTIDE SEQUENCE</scope>
</reference>
<name>A0A4P8DND2_9CRUS</name>
<geneLocation type="mitochondrion" evidence="2"/>
<protein>
    <submittedName>
        <fullName evidence="2">ATP synthase F0 subunit 8</fullName>
    </submittedName>
</protein>
<evidence type="ECO:0000256" key="1">
    <source>
        <dbReference type="SAM" id="Phobius"/>
    </source>
</evidence>
<proteinExistence type="predicted"/>
<keyword evidence="1" id="KW-0812">Transmembrane</keyword>
<sequence length="50" mass="6100">MPQMAPMMWLFYMLMFMTILMLYLCSLFFMNSPKSTFTKSMMLPSALWQW</sequence>
<evidence type="ECO:0000313" key="2">
    <source>
        <dbReference type="EMBL" id="QCL17186.1"/>
    </source>
</evidence>
<keyword evidence="1" id="KW-1133">Transmembrane helix</keyword>
<dbReference type="EMBL" id="MK790137">
    <property type="protein sequence ID" value="QCL17186.1"/>
    <property type="molecule type" value="Genomic_DNA"/>
</dbReference>